<feature type="region of interest" description="Disordered" evidence="1">
    <location>
        <begin position="99"/>
        <end position="149"/>
    </location>
</feature>
<proteinExistence type="predicted"/>
<evidence type="ECO:0000256" key="1">
    <source>
        <dbReference type="SAM" id="MobiDB-lite"/>
    </source>
</evidence>
<accession>A0A9P9AL14</accession>
<dbReference type="AlphaFoldDB" id="A0A9P9AL14"/>
<name>A0A9P9AL14_9HYPO</name>
<dbReference type="EMBL" id="JAGPYM010000013">
    <property type="protein sequence ID" value="KAH6888037.1"/>
    <property type="molecule type" value="Genomic_DNA"/>
</dbReference>
<comment type="caution">
    <text evidence="2">The sequence shown here is derived from an EMBL/GenBank/DDBJ whole genome shotgun (WGS) entry which is preliminary data.</text>
</comment>
<sequence length="149" mass="16397">MVAVFPISDFRLLDPSRLPLASVRGLFLFPLKSTKPVPLLPSSSSASCRRESQGVCVLVLLLLASASLLQKTHLNTKGQHRQPAAEFAEKLREIHLRFLGPGRSHRKTQTTSFSQPAPHSSSLRGVAHKKKKVDDNVAKASKRSPTNQR</sequence>
<evidence type="ECO:0000313" key="3">
    <source>
        <dbReference type="Proteomes" id="UP000777438"/>
    </source>
</evidence>
<feature type="compositionally biased region" description="Polar residues" evidence="1">
    <location>
        <begin position="109"/>
        <end position="123"/>
    </location>
</feature>
<organism evidence="2 3">
    <name type="scientific">Thelonectria olida</name>
    <dbReference type="NCBI Taxonomy" id="1576542"/>
    <lineage>
        <taxon>Eukaryota</taxon>
        <taxon>Fungi</taxon>
        <taxon>Dikarya</taxon>
        <taxon>Ascomycota</taxon>
        <taxon>Pezizomycotina</taxon>
        <taxon>Sordariomycetes</taxon>
        <taxon>Hypocreomycetidae</taxon>
        <taxon>Hypocreales</taxon>
        <taxon>Nectriaceae</taxon>
        <taxon>Thelonectria</taxon>
    </lineage>
</organism>
<evidence type="ECO:0000313" key="2">
    <source>
        <dbReference type="EMBL" id="KAH6888037.1"/>
    </source>
</evidence>
<dbReference type="Proteomes" id="UP000777438">
    <property type="component" value="Unassembled WGS sequence"/>
</dbReference>
<gene>
    <name evidence="2" type="ORF">B0T10DRAFT_65973</name>
</gene>
<reference evidence="2 3" key="1">
    <citation type="journal article" date="2021" name="Nat. Commun.">
        <title>Genetic determinants of endophytism in the Arabidopsis root mycobiome.</title>
        <authorList>
            <person name="Mesny F."/>
            <person name="Miyauchi S."/>
            <person name="Thiergart T."/>
            <person name="Pickel B."/>
            <person name="Atanasova L."/>
            <person name="Karlsson M."/>
            <person name="Huettel B."/>
            <person name="Barry K.W."/>
            <person name="Haridas S."/>
            <person name="Chen C."/>
            <person name="Bauer D."/>
            <person name="Andreopoulos W."/>
            <person name="Pangilinan J."/>
            <person name="LaButti K."/>
            <person name="Riley R."/>
            <person name="Lipzen A."/>
            <person name="Clum A."/>
            <person name="Drula E."/>
            <person name="Henrissat B."/>
            <person name="Kohler A."/>
            <person name="Grigoriev I.V."/>
            <person name="Martin F.M."/>
            <person name="Hacquard S."/>
        </authorList>
    </citation>
    <scope>NUCLEOTIDE SEQUENCE [LARGE SCALE GENOMIC DNA]</scope>
    <source>
        <strain evidence="2 3">MPI-CAGE-CH-0241</strain>
    </source>
</reference>
<protein>
    <submittedName>
        <fullName evidence="2">Uncharacterized protein</fullName>
    </submittedName>
</protein>
<keyword evidence="3" id="KW-1185">Reference proteome</keyword>